<proteinExistence type="predicted"/>
<evidence type="ECO:0000313" key="2">
    <source>
        <dbReference type="EMBL" id="UJF36386.1"/>
    </source>
</evidence>
<evidence type="ECO:0000256" key="1">
    <source>
        <dbReference type="SAM" id="MobiDB-lite"/>
    </source>
</evidence>
<sequence length="48" mass="5505">MSPAAVNSALQKARETMDRAQLRSDELSSNKTNHRKEDAWDDARRLSF</sequence>
<accession>A0ABY3SR23</accession>
<feature type="compositionally biased region" description="Basic and acidic residues" evidence="1">
    <location>
        <begin position="35"/>
        <end position="48"/>
    </location>
</feature>
<gene>
    <name evidence="2" type="ORF">L0M14_16705</name>
</gene>
<reference evidence="2 3" key="1">
    <citation type="journal article" date="2024" name="Int. J. Syst. Evol. Microbiol.">
        <title>Paenibacillus hexagrammi sp. nov., a novel bacterium isolated from the gut content of Hexagrammos agrammus.</title>
        <authorList>
            <person name="Jung H.K."/>
            <person name="Kim D.G."/>
            <person name="Zin H."/>
            <person name="Park J."/>
            <person name="Jung H."/>
            <person name="Kim Y.O."/>
            <person name="Kong H.J."/>
            <person name="Kim J.W."/>
            <person name="Kim Y.S."/>
        </authorList>
    </citation>
    <scope>NUCLEOTIDE SEQUENCE [LARGE SCALE GENOMIC DNA]</scope>
    <source>
        <strain evidence="2 3">YPD9-1</strain>
    </source>
</reference>
<protein>
    <submittedName>
        <fullName evidence="2">Uncharacterized protein</fullName>
    </submittedName>
</protein>
<organism evidence="2 3">
    <name type="scientific">Paenibacillus hexagrammi</name>
    <dbReference type="NCBI Taxonomy" id="2908839"/>
    <lineage>
        <taxon>Bacteria</taxon>
        <taxon>Bacillati</taxon>
        <taxon>Bacillota</taxon>
        <taxon>Bacilli</taxon>
        <taxon>Bacillales</taxon>
        <taxon>Paenibacillaceae</taxon>
        <taxon>Paenibacillus</taxon>
    </lineage>
</organism>
<keyword evidence="3" id="KW-1185">Reference proteome</keyword>
<name>A0ABY3SR23_9BACL</name>
<dbReference type="Proteomes" id="UP001649230">
    <property type="component" value="Chromosome"/>
</dbReference>
<evidence type="ECO:0000313" key="3">
    <source>
        <dbReference type="Proteomes" id="UP001649230"/>
    </source>
</evidence>
<feature type="compositionally biased region" description="Basic and acidic residues" evidence="1">
    <location>
        <begin position="12"/>
        <end position="28"/>
    </location>
</feature>
<feature type="region of interest" description="Disordered" evidence="1">
    <location>
        <begin position="1"/>
        <end position="48"/>
    </location>
</feature>
<dbReference type="EMBL" id="CP090978">
    <property type="protein sequence ID" value="UJF36386.1"/>
    <property type="molecule type" value="Genomic_DNA"/>
</dbReference>